<dbReference type="EMBL" id="CP100390">
    <property type="protein sequence ID" value="UZE94363.1"/>
    <property type="molecule type" value="Genomic_DNA"/>
</dbReference>
<feature type="transmembrane region" description="Helical" evidence="6">
    <location>
        <begin position="21"/>
        <end position="39"/>
    </location>
</feature>
<evidence type="ECO:0000256" key="1">
    <source>
        <dbReference type="ARBA" id="ARBA00004651"/>
    </source>
</evidence>
<name>A0ABY6MX14_9ALTE</name>
<feature type="transmembrane region" description="Helical" evidence="6">
    <location>
        <begin position="436"/>
        <end position="456"/>
    </location>
</feature>
<proteinExistence type="predicted"/>
<feature type="transmembrane region" description="Helical" evidence="6">
    <location>
        <begin position="45"/>
        <end position="71"/>
    </location>
</feature>
<keyword evidence="3 6" id="KW-0812">Transmembrane</keyword>
<feature type="transmembrane region" description="Helical" evidence="6">
    <location>
        <begin position="91"/>
        <end position="112"/>
    </location>
</feature>
<evidence type="ECO:0000313" key="8">
    <source>
        <dbReference type="Proteomes" id="UP001163739"/>
    </source>
</evidence>
<keyword evidence="2" id="KW-1003">Cell membrane</keyword>
<gene>
    <name evidence="7" type="ORF">NKI27_09670</name>
</gene>
<evidence type="ECO:0000256" key="2">
    <source>
        <dbReference type="ARBA" id="ARBA00022475"/>
    </source>
</evidence>
<dbReference type="Proteomes" id="UP001163739">
    <property type="component" value="Chromosome"/>
</dbReference>
<keyword evidence="4 6" id="KW-1133">Transmembrane helix</keyword>
<feature type="transmembrane region" description="Helical" evidence="6">
    <location>
        <begin position="333"/>
        <end position="358"/>
    </location>
</feature>
<evidence type="ECO:0000313" key="7">
    <source>
        <dbReference type="EMBL" id="UZE94363.1"/>
    </source>
</evidence>
<dbReference type="InterPro" id="IPR050833">
    <property type="entry name" value="Poly_Biosynth_Transport"/>
</dbReference>
<keyword evidence="8" id="KW-1185">Reference proteome</keyword>
<feature type="transmembrane region" description="Helical" evidence="6">
    <location>
        <begin position="183"/>
        <end position="205"/>
    </location>
</feature>
<dbReference type="RefSeq" id="WP_265045858.1">
    <property type="nucleotide sequence ID" value="NZ_CP100390.1"/>
</dbReference>
<evidence type="ECO:0000256" key="5">
    <source>
        <dbReference type="ARBA" id="ARBA00023136"/>
    </source>
</evidence>
<evidence type="ECO:0000256" key="3">
    <source>
        <dbReference type="ARBA" id="ARBA00022692"/>
    </source>
</evidence>
<dbReference type="Pfam" id="PF13440">
    <property type="entry name" value="Polysacc_synt_3"/>
    <property type="match status" value="1"/>
</dbReference>
<feature type="transmembrane region" description="Helical" evidence="6">
    <location>
        <begin position="468"/>
        <end position="488"/>
    </location>
</feature>
<feature type="transmembrane region" description="Helical" evidence="6">
    <location>
        <begin position="405"/>
        <end position="424"/>
    </location>
</feature>
<evidence type="ECO:0000256" key="4">
    <source>
        <dbReference type="ARBA" id="ARBA00022989"/>
    </source>
</evidence>
<dbReference type="PANTHER" id="PTHR30250">
    <property type="entry name" value="PST FAMILY PREDICTED COLANIC ACID TRANSPORTER"/>
    <property type="match status" value="1"/>
</dbReference>
<accession>A0ABY6MX14</accession>
<sequence length="525" mass="58448">MSSTLSSRFLKSSALRIVETFLGIIIGFFMLPFMVASLGEHLYGIWIIVSSITGALYIFDLGFATAVTRYISKSLAVDDRKETSKIVSSAFFIYFILALVIMVVSLAASFFATHWDVDADNANLVQILVIITGVNIALEFPFKAFSGIAAYHMRYDLLALSRIVFKILSTAAIVWAVMTGYQLIAIALIGLLASILSNFTFYFIAKYLEPNVNVKFSYIDKAIIKSLSGYSAWVFFIDMSRMLKERGDLWVIGYLLSAAQLTVYYVALRLVDYAVQILVSAVNMTTPLITADYAKGDIKALVQKIYLFSRLNSILALITIFGFVLFAQEVFQFWMGGTFDASTAYTICCIVLFGKMLAFANSPVANALMAINKPRTLSIITAGEAVVSLTATFLLVYYYGLEGAALGVVFPLLFTRTVLIHLCLQRDIDFSILTIYRNLLKSAAVLAVPFCTVLYIKSQLLSDISFAYFIGLIGLFVLMTYLSISFMFTKKEQEALSHVLPSKLYRLLFGVRLALAHHQRVERNS</sequence>
<feature type="transmembrane region" description="Helical" evidence="6">
    <location>
        <begin position="273"/>
        <end position="293"/>
    </location>
</feature>
<protein>
    <submittedName>
        <fullName evidence="7">Oligosaccharide flippase family protein</fullName>
    </submittedName>
</protein>
<feature type="transmembrane region" description="Helical" evidence="6">
    <location>
        <begin position="249"/>
        <end position="267"/>
    </location>
</feature>
<feature type="transmembrane region" description="Helical" evidence="6">
    <location>
        <begin position="305"/>
        <end position="327"/>
    </location>
</feature>
<dbReference type="PANTHER" id="PTHR30250:SF11">
    <property type="entry name" value="O-ANTIGEN TRANSPORTER-RELATED"/>
    <property type="match status" value="1"/>
</dbReference>
<keyword evidence="5 6" id="KW-0472">Membrane</keyword>
<feature type="transmembrane region" description="Helical" evidence="6">
    <location>
        <begin position="379"/>
        <end position="399"/>
    </location>
</feature>
<organism evidence="7 8">
    <name type="scientific">Alkalimarinus alittae</name>
    <dbReference type="NCBI Taxonomy" id="2961619"/>
    <lineage>
        <taxon>Bacteria</taxon>
        <taxon>Pseudomonadati</taxon>
        <taxon>Pseudomonadota</taxon>
        <taxon>Gammaproteobacteria</taxon>
        <taxon>Alteromonadales</taxon>
        <taxon>Alteromonadaceae</taxon>
        <taxon>Alkalimarinus</taxon>
    </lineage>
</organism>
<evidence type="ECO:0000256" key="6">
    <source>
        <dbReference type="SAM" id="Phobius"/>
    </source>
</evidence>
<feature type="transmembrane region" description="Helical" evidence="6">
    <location>
        <begin position="124"/>
        <end position="145"/>
    </location>
</feature>
<feature type="transmembrane region" description="Helical" evidence="6">
    <location>
        <begin position="157"/>
        <end position="177"/>
    </location>
</feature>
<reference evidence="7" key="1">
    <citation type="submission" date="2022-06" db="EMBL/GenBank/DDBJ databases">
        <title>Alkalimarinus sp. nov., isolated from gut of a Alitta virens.</title>
        <authorList>
            <person name="Yang A.I."/>
            <person name="Shin N.-R."/>
        </authorList>
    </citation>
    <scope>NUCLEOTIDE SEQUENCE</scope>
    <source>
        <strain evidence="7">A2M4</strain>
    </source>
</reference>
<comment type="subcellular location">
    <subcellularLocation>
        <location evidence="1">Cell membrane</location>
        <topology evidence="1">Multi-pass membrane protein</topology>
    </subcellularLocation>
</comment>